<evidence type="ECO:0000313" key="3">
    <source>
        <dbReference type="EMBL" id="MFC6870067.1"/>
    </source>
</evidence>
<dbReference type="SMART" id="SM00278">
    <property type="entry name" value="HhH1"/>
    <property type="match status" value="2"/>
</dbReference>
<gene>
    <name evidence="3" type="ORF">ACFQGD_23270</name>
</gene>
<dbReference type="Gene3D" id="3.10.560.10">
    <property type="entry name" value="Outer membrane lipoprotein wza domain like"/>
    <property type="match status" value="1"/>
</dbReference>
<dbReference type="RefSeq" id="WP_390183560.1">
    <property type="nucleotide sequence ID" value="NZ_JBHMBO010000013.1"/>
</dbReference>
<dbReference type="Gene3D" id="1.10.150.280">
    <property type="entry name" value="AF1531-like domain"/>
    <property type="match status" value="1"/>
</dbReference>
<comment type="caution">
    <text evidence="3">The sequence shown here is derived from an EMBL/GenBank/DDBJ whole genome shotgun (WGS) entry which is preliminary data.</text>
</comment>
<sequence length="256" mass="26223">MAHARLSRLWQRPTEAGGNLDRTQSLASHPAPDASVDPAESSNDLPGPEPSPRAWLTRLAAALGALGAVVTVAVLLLTSSPEPEPAPPLPMAVHDTATTTAEPTATSGAPSRLVVSVVGKVAEPGLVTVEKGARVADALEAAGGASGGANLATINLARKLSDGEQIYVDVPVPAGMTAATAADSLDDSAARVDLNAATEAELLELPGVGEVTAQRILEWRAEHGPFANVEQLREVSGIGEQRLADLRERVTVVAAE</sequence>
<protein>
    <submittedName>
        <fullName evidence="3">Helix-hairpin-helix domain-containing protein</fullName>
    </submittedName>
</protein>
<evidence type="ECO:0000256" key="1">
    <source>
        <dbReference type="SAM" id="MobiDB-lite"/>
    </source>
</evidence>
<dbReference type="InterPro" id="IPR003583">
    <property type="entry name" value="Hlx-hairpin-Hlx_DNA-bd_motif"/>
</dbReference>
<dbReference type="InterPro" id="IPR010994">
    <property type="entry name" value="RuvA_2-like"/>
</dbReference>
<organism evidence="3 4">
    <name type="scientific">Haloechinothrix salitolerans</name>
    <dbReference type="NCBI Taxonomy" id="926830"/>
    <lineage>
        <taxon>Bacteria</taxon>
        <taxon>Bacillati</taxon>
        <taxon>Actinomycetota</taxon>
        <taxon>Actinomycetes</taxon>
        <taxon>Pseudonocardiales</taxon>
        <taxon>Pseudonocardiaceae</taxon>
        <taxon>Haloechinothrix</taxon>
    </lineage>
</organism>
<dbReference type="Pfam" id="PF12836">
    <property type="entry name" value="HHH_3"/>
    <property type="match status" value="1"/>
</dbReference>
<keyword evidence="4" id="KW-1185">Reference proteome</keyword>
<dbReference type="InterPro" id="IPR051675">
    <property type="entry name" value="Endo/Exo/Phosphatase_dom_1"/>
</dbReference>
<evidence type="ECO:0000259" key="2">
    <source>
        <dbReference type="SMART" id="SM00278"/>
    </source>
</evidence>
<dbReference type="PANTHER" id="PTHR21180:SF32">
    <property type="entry name" value="ENDONUCLEASE_EXONUCLEASE_PHOSPHATASE FAMILY DOMAIN-CONTAINING PROTEIN 1"/>
    <property type="match status" value="1"/>
</dbReference>
<reference evidence="4" key="1">
    <citation type="journal article" date="2019" name="Int. J. Syst. Evol. Microbiol.">
        <title>The Global Catalogue of Microorganisms (GCM) 10K type strain sequencing project: providing services to taxonomists for standard genome sequencing and annotation.</title>
        <authorList>
            <consortium name="The Broad Institute Genomics Platform"/>
            <consortium name="The Broad Institute Genome Sequencing Center for Infectious Disease"/>
            <person name="Wu L."/>
            <person name="Ma J."/>
        </authorList>
    </citation>
    <scope>NUCLEOTIDE SEQUENCE [LARGE SCALE GENOMIC DNA]</scope>
    <source>
        <strain evidence="4">KCTC 32255</strain>
    </source>
</reference>
<dbReference type="Pfam" id="PF10531">
    <property type="entry name" value="SLBB"/>
    <property type="match status" value="1"/>
</dbReference>
<dbReference type="Proteomes" id="UP001596337">
    <property type="component" value="Unassembled WGS sequence"/>
</dbReference>
<dbReference type="PANTHER" id="PTHR21180">
    <property type="entry name" value="ENDONUCLEASE/EXONUCLEASE/PHOSPHATASE FAMILY DOMAIN-CONTAINING PROTEIN 1"/>
    <property type="match status" value="1"/>
</dbReference>
<feature type="region of interest" description="Disordered" evidence="1">
    <location>
        <begin position="1"/>
        <end position="51"/>
    </location>
</feature>
<dbReference type="InterPro" id="IPR004509">
    <property type="entry name" value="Competence_ComEA_HhH"/>
</dbReference>
<evidence type="ECO:0000313" key="4">
    <source>
        <dbReference type="Proteomes" id="UP001596337"/>
    </source>
</evidence>
<dbReference type="EMBL" id="JBHSXX010000001">
    <property type="protein sequence ID" value="MFC6870067.1"/>
    <property type="molecule type" value="Genomic_DNA"/>
</dbReference>
<feature type="domain" description="Helix-hairpin-helix DNA-binding motif class 1" evidence="2">
    <location>
        <begin position="230"/>
        <end position="249"/>
    </location>
</feature>
<dbReference type="SUPFAM" id="SSF47781">
    <property type="entry name" value="RuvA domain 2-like"/>
    <property type="match status" value="1"/>
</dbReference>
<dbReference type="NCBIfam" id="TIGR00426">
    <property type="entry name" value="competence protein ComEA helix-hairpin-helix repeat region"/>
    <property type="match status" value="1"/>
</dbReference>
<name>A0ABW2C5U7_9PSEU</name>
<dbReference type="InterPro" id="IPR019554">
    <property type="entry name" value="Soluble_ligand-bd"/>
</dbReference>
<feature type="domain" description="Helix-hairpin-helix DNA-binding motif class 1" evidence="2">
    <location>
        <begin position="200"/>
        <end position="219"/>
    </location>
</feature>
<proteinExistence type="predicted"/>
<accession>A0ABW2C5U7</accession>